<dbReference type="InterPro" id="IPR017850">
    <property type="entry name" value="Alkaline_phosphatase_core_sf"/>
</dbReference>
<gene>
    <name evidence="3" type="ORF">PHYSODRAFT_528119</name>
</gene>
<dbReference type="CDD" id="cd16015">
    <property type="entry name" value="LTA_synthase"/>
    <property type="match status" value="1"/>
</dbReference>
<dbReference type="SUPFAM" id="SSF53649">
    <property type="entry name" value="Alkaline phosphatase-like"/>
    <property type="match status" value="1"/>
</dbReference>
<feature type="transmembrane region" description="Helical" evidence="1">
    <location>
        <begin position="147"/>
        <end position="170"/>
    </location>
</feature>
<dbReference type="EMBL" id="JH159162">
    <property type="protein sequence ID" value="EGZ07633.1"/>
    <property type="molecule type" value="Genomic_DNA"/>
</dbReference>
<dbReference type="RefSeq" id="XP_009537199.1">
    <property type="nucleotide sequence ID" value="XM_009538904.1"/>
</dbReference>
<sequence>MVSSSSAALSVEAPAMNEKFSAFDSRDDLKSRRWLRPREALLALQYSSFWSHRWLGWAFVYTAVLLFFFIYRCVGLSALIGMYGTDNDKTLGVELGALGLGMFEDLICATYLVIALWFIDFVLLQALGTSSDSMTVQIFIKWKRQRVIRRVVTFSTSWLLFVATAAPFVADILLARLRSMRFTFEIVAMAIADSDMVGSVVISQSEFNEAYLTGAVLILVATLFASVRTWTSWADLMRWNPTHALFRVLDNVRSRFKREDEELWTPKEELRHDSSSSSSSSSYNDSYDDVNELLLENGKAVTYANTVTPKRLSSSVGGGVSLDELIQSSSSSSSSSSDHETMHERTVHWLQSVDWLLLVLQLAVALFAIVFLPMVVLAISQASSPLVANVAMDSTLNELFTRALKVTEVGFVPLVADGSIKNASVYIHSTEDYTLSGEDSLYRRTHGFSGDLAFNVSVNDSNPPNVVVIAVESFRFHDSHYLVGEQDPSNLFKGWNGTVVPNFDKWARRGVAFPNLWSSWKTSRLLASLLFAQIPYDSVQTTDTAGARADVQLAGMPQLFKQKGYETFFTTGTWTGYDDWKEFLPAHGFDTLWDQDKMIELGESDLGISSDDWLGAAKRKFQWGVHDDVSFEILGNLLINKTRDQAATGEEDKQPLFLTHYTISSHVDYTNRPTWYAEADKPDFSALYEGEAYADNIKNYLEMRYFTDMELGKFLDRMEDAGVLNDTIVLIVGDHGQAPEFGNDTPEQRDVSCTRVAGALIAEGRLGSYVGLRIEDAAEQYDMLNTLADITGVPSGGFVQDGVGQSLKRNVTFGERVVYSNNPAVKNAIVRGHERLRYDRSTSSVLLHNAYSDHDMTHDLFPALPTEEKNQWRAWRDQGREVTAYFKKRWEGKCQLAATC</sequence>
<dbReference type="InParanoid" id="G5AAK4"/>
<keyword evidence="1" id="KW-1133">Transmembrane helix</keyword>
<protein>
    <recommendedName>
        <fullName evidence="2">Sulfatase N-terminal domain-containing protein</fullName>
    </recommendedName>
</protein>
<dbReference type="Proteomes" id="UP000002640">
    <property type="component" value="Unassembled WGS sequence"/>
</dbReference>
<dbReference type="InterPro" id="IPR052701">
    <property type="entry name" value="GAG_Ulvan_Degrading_Sulfatases"/>
</dbReference>
<accession>G5AAK4</accession>
<feature type="transmembrane region" description="Helical" evidence="1">
    <location>
        <begin position="210"/>
        <end position="230"/>
    </location>
</feature>
<dbReference type="Pfam" id="PF00884">
    <property type="entry name" value="Sulfatase"/>
    <property type="match status" value="1"/>
</dbReference>
<reference evidence="3 4" key="1">
    <citation type="journal article" date="2006" name="Science">
        <title>Phytophthora genome sequences uncover evolutionary origins and mechanisms of pathogenesis.</title>
        <authorList>
            <person name="Tyler B.M."/>
            <person name="Tripathy S."/>
            <person name="Zhang X."/>
            <person name="Dehal P."/>
            <person name="Jiang R.H."/>
            <person name="Aerts A."/>
            <person name="Arredondo F.D."/>
            <person name="Baxter L."/>
            <person name="Bensasson D."/>
            <person name="Beynon J.L."/>
            <person name="Chapman J."/>
            <person name="Damasceno C.M."/>
            <person name="Dorrance A.E."/>
            <person name="Dou D."/>
            <person name="Dickerman A.W."/>
            <person name="Dubchak I.L."/>
            <person name="Garbelotto M."/>
            <person name="Gijzen M."/>
            <person name="Gordon S.G."/>
            <person name="Govers F."/>
            <person name="Grunwald N.J."/>
            <person name="Huang W."/>
            <person name="Ivors K.L."/>
            <person name="Jones R.W."/>
            <person name="Kamoun S."/>
            <person name="Krampis K."/>
            <person name="Lamour K.H."/>
            <person name="Lee M.K."/>
            <person name="McDonald W.H."/>
            <person name="Medina M."/>
            <person name="Meijer H.J."/>
            <person name="Nordberg E.K."/>
            <person name="Maclean D.J."/>
            <person name="Ospina-Giraldo M.D."/>
            <person name="Morris P.F."/>
            <person name="Phuntumart V."/>
            <person name="Putnam N.H."/>
            <person name="Rash S."/>
            <person name="Rose J.K."/>
            <person name="Sakihama Y."/>
            <person name="Salamov A.A."/>
            <person name="Savidor A."/>
            <person name="Scheuring C.F."/>
            <person name="Smith B.M."/>
            <person name="Sobral B.W."/>
            <person name="Terry A."/>
            <person name="Torto-Alalibo T.A."/>
            <person name="Win J."/>
            <person name="Xu Z."/>
            <person name="Zhang H."/>
            <person name="Grigoriev I.V."/>
            <person name="Rokhsar D.S."/>
            <person name="Boore J.L."/>
        </authorList>
    </citation>
    <scope>NUCLEOTIDE SEQUENCE [LARGE SCALE GENOMIC DNA]</scope>
    <source>
        <strain evidence="3 4">P6497</strain>
    </source>
</reference>
<evidence type="ECO:0000313" key="3">
    <source>
        <dbReference type="EMBL" id="EGZ07633.1"/>
    </source>
</evidence>
<feature type="transmembrane region" description="Helical" evidence="1">
    <location>
        <begin position="106"/>
        <end position="127"/>
    </location>
</feature>
<dbReference type="KEGG" id="psoj:PHYSODRAFT_528119"/>
<organism evidence="3 4">
    <name type="scientific">Phytophthora sojae (strain P6497)</name>
    <name type="common">Soybean stem and root rot agent</name>
    <name type="synonym">Phytophthora megasperma f. sp. glycines</name>
    <dbReference type="NCBI Taxonomy" id="1094619"/>
    <lineage>
        <taxon>Eukaryota</taxon>
        <taxon>Sar</taxon>
        <taxon>Stramenopiles</taxon>
        <taxon>Oomycota</taxon>
        <taxon>Peronosporomycetes</taxon>
        <taxon>Peronosporales</taxon>
        <taxon>Peronosporaceae</taxon>
        <taxon>Phytophthora</taxon>
    </lineage>
</organism>
<feature type="transmembrane region" description="Helical" evidence="1">
    <location>
        <begin position="54"/>
        <end position="74"/>
    </location>
</feature>
<dbReference type="STRING" id="1094619.G5AAK4"/>
<keyword evidence="4" id="KW-1185">Reference proteome</keyword>
<dbReference type="PANTHER" id="PTHR43751:SF3">
    <property type="entry name" value="SULFATASE N-TERMINAL DOMAIN-CONTAINING PROTEIN"/>
    <property type="match status" value="1"/>
</dbReference>
<dbReference type="PANTHER" id="PTHR43751">
    <property type="entry name" value="SULFATASE"/>
    <property type="match status" value="1"/>
</dbReference>
<dbReference type="Gene3D" id="3.40.720.10">
    <property type="entry name" value="Alkaline Phosphatase, subunit A"/>
    <property type="match status" value="1"/>
</dbReference>
<keyword evidence="1" id="KW-0472">Membrane</keyword>
<feature type="domain" description="Sulfatase N-terminal" evidence="2">
    <location>
        <begin position="464"/>
        <end position="740"/>
    </location>
</feature>
<dbReference type="GeneID" id="20661210"/>
<dbReference type="OMA" id="WTSWADL"/>
<proteinExistence type="predicted"/>
<dbReference type="InterPro" id="IPR000917">
    <property type="entry name" value="Sulfatase_N"/>
</dbReference>
<dbReference type="AlphaFoldDB" id="G5AAK4"/>
<keyword evidence="1" id="KW-0812">Transmembrane</keyword>
<name>G5AAK4_PHYSP</name>
<feature type="transmembrane region" description="Helical" evidence="1">
    <location>
        <begin position="355"/>
        <end position="379"/>
    </location>
</feature>
<evidence type="ECO:0000259" key="2">
    <source>
        <dbReference type="Pfam" id="PF00884"/>
    </source>
</evidence>
<evidence type="ECO:0000256" key="1">
    <source>
        <dbReference type="SAM" id="Phobius"/>
    </source>
</evidence>
<evidence type="ECO:0000313" key="4">
    <source>
        <dbReference type="Proteomes" id="UP000002640"/>
    </source>
</evidence>
<dbReference type="SMR" id="G5AAK4"/>